<dbReference type="AlphaFoldDB" id="A0AA38JYL9"/>
<sequence length="174" mass="20427">YTKLLLDVQSWEERLGLTIEQRWLSDSTEWKEAKQVVYMAEYHKALNRLEGLIVARIFELSKMNVAGTGYKMRQHIGHAMKNRSKTILSALETYNHAAASLTPPRKLLNWDDILNYTYLSEFDFLRDSQADIFQKPWSKPAVREAMSEFFKLVRAEECQRLDSFYTKPGVTQRE</sequence>
<protein>
    <submittedName>
        <fullName evidence="1">Uncharacterized protein</fullName>
    </submittedName>
</protein>
<gene>
    <name evidence="1" type="ORF">DFJ43DRAFT_987223</name>
</gene>
<evidence type="ECO:0000313" key="2">
    <source>
        <dbReference type="Proteomes" id="UP001176059"/>
    </source>
</evidence>
<reference evidence="1" key="2">
    <citation type="journal article" date="2023" name="Proc. Natl. Acad. Sci. U.S.A.">
        <title>A global phylogenomic analysis of the shiitake genus Lentinula.</title>
        <authorList>
            <person name="Sierra-Patev S."/>
            <person name="Min B."/>
            <person name="Naranjo-Ortiz M."/>
            <person name="Looney B."/>
            <person name="Konkel Z."/>
            <person name="Slot J.C."/>
            <person name="Sakamoto Y."/>
            <person name="Steenwyk J.L."/>
            <person name="Rokas A."/>
            <person name="Carro J."/>
            <person name="Camarero S."/>
            <person name="Ferreira P."/>
            <person name="Molpeceres G."/>
            <person name="Ruiz-Duenas F.J."/>
            <person name="Serrano A."/>
            <person name="Henrissat B."/>
            <person name="Drula E."/>
            <person name="Hughes K.W."/>
            <person name="Mata J.L."/>
            <person name="Ishikawa N.K."/>
            <person name="Vargas-Isla R."/>
            <person name="Ushijima S."/>
            <person name="Smith C.A."/>
            <person name="Donoghue J."/>
            <person name="Ahrendt S."/>
            <person name="Andreopoulos W."/>
            <person name="He G."/>
            <person name="LaButti K."/>
            <person name="Lipzen A."/>
            <person name="Ng V."/>
            <person name="Riley R."/>
            <person name="Sandor L."/>
            <person name="Barry K."/>
            <person name="Martinez A.T."/>
            <person name="Xiao Y."/>
            <person name="Gibbons J.G."/>
            <person name="Terashima K."/>
            <person name="Grigoriev I.V."/>
            <person name="Hibbett D."/>
        </authorList>
    </citation>
    <scope>NUCLEOTIDE SEQUENCE</scope>
    <source>
        <strain evidence="1">ET3784</strain>
    </source>
</reference>
<accession>A0AA38JYL9</accession>
<name>A0AA38JYL9_9AGAR</name>
<dbReference type="EMBL" id="JANVFO010000001">
    <property type="protein sequence ID" value="KAJ3737675.1"/>
    <property type="molecule type" value="Genomic_DNA"/>
</dbReference>
<evidence type="ECO:0000313" key="1">
    <source>
        <dbReference type="EMBL" id="KAJ3737675.1"/>
    </source>
</evidence>
<feature type="non-terminal residue" evidence="1">
    <location>
        <position position="174"/>
    </location>
</feature>
<comment type="caution">
    <text evidence="1">The sequence shown here is derived from an EMBL/GenBank/DDBJ whole genome shotgun (WGS) entry which is preliminary data.</text>
</comment>
<keyword evidence="2" id="KW-1185">Reference proteome</keyword>
<proteinExistence type="predicted"/>
<dbReference type="Proteomes" id="UP001176059">
    <property type="component" value="Unassembled WGS sequence"/>
</dbReference>
<reference evidence="1" key="1">
    <citation type="submission" date="2022-08" db="EMBL/GenBank/DDBJ databases">
        <authorList>
            <consortium name="DOE Joint Genome Institute"/>
            <person name="Min B."/>
            <person name="Sierra-Patev S."/>
            <person name="Naranjo-Ortiz M."/>
            <person name="Looney B."/>
            <person name="Konkel Z."/>
            <person name="Slot J.C."/>
            <person name="Sakamoto Y."/>
            <person name="Steenwyk J.L."/>
            <person name="Rokas A."/>
            <person name="Carro J."/>
            <person name="Camarero S."/>
            <person name="Ferreira P."/>
            <person name="Molpeceres G."/>
            <person name="Ruiz-duenas F.J."/>
            <person name="Serrano A."/>
            <person name="Henrissat B."/>
            <person name="Drula E."/>
            <person name="Hughes K.W."/>
            <person name="Mata J.L."/>
            <person name="Ishikawa N.K."/>
            <person name="Vargas-Isla R."/>
            <person name="Ushijima S."/>
            <person name="Smith C.A."/>
            <person name="Ahrendt S."/>
            <person name="Andreopoulos W."/>
            <person name="He G."/>
            <person name="LaButti K."/>
            <person name="Lipzen A."/>
            <person name="Ng V."/>
            <person name="Riley R."/>
            <person name="Sandor L."/>
            <person name="Barry K."/>
            <person name="Martinez A.T."/>
            <person name="Xiao Y."/>
            <person name="Gibbons J.G."/>
            <person name="Terashima K."/>
            <person name="Hibbett D.S."/>
            <person name="Grigoriev I.V."/>
        </authorList>
    </citation>
    <scope>NUCLEOTIDE SEQUENCE</scope>
    <source>
        <strain evidence="1">ET3784</strain>
    </source>
</reference>
<organism evidence="1 2">
    <name type="scientific">Lentinula guzmanii</name>
    <dbReference type="NCBI Taxonomy" id="2804957"/>
    <lineage>
        <taxon>Eukaryota</taxon>
        <taxon>Fungi</taxon>
        <taxon>Dikarya</taxon>
        <taxon>Basidiomycota</taxon>
        <taxon>Agaricomycotina</taxon>
        <taxon>Agaricomycetes</taxon>
        <taxon>Agaricomycetidae</taxon>
        <taxon>Agaricales</taxon>
        <taxon>Marasmiineae</taxon>
        <taxon>Omphalotaceae</taxon>
        <taxon>Lentinula</taxon>
    </lineage>
</organism>